<sequence length="866" mass="94930">MSSISATIWRRTNWAGFILERRRQIQWEPGSTNIDLYAAVLGGCAELPNLDMFPGLNTSQWSVSVWVKFNMSTPSQKERIVLHKGGSLRLQLAASSSTSWKYRLLCKVVFTTSVVTSATTAYNFYNQDTIYWNHIACIYNTTHITPNTEIMYVSRSSAGNMRGWVDELKFYDHALSAQELQLLYTASASNDLPIASIGNITELSVPAPSTIEVAGAGTDQRQAYSGDPGSQLTYQWSLLSSTCSIGTFLEPLAQTATLTTNALGSFQLTLCVDDGELVSSVSVNAKAVPGRPVISFQSVGPLVSVPSGSINFAITVVASSLPTPNYQWQYMVMELTNSTTNDTLDDTSGTPLDARWQDDFDHVGHSDLIPRAGNATLQPAWYNIEGATQNALLVNGTEEFNNQTYRCVISNAVSYVTSDEFLVTIVAAAPSPSADSSGADTGAIIGGVVGGVSGLCVFLLLLLALLFIVALKRKSNRQKKLSQPDYEELAYADVDDVVMTRKMQEYYSQLERLMFVEDGRLATAIFEIASSTDADKVSKALMRVYEFQQRGYELIERQISKEVAMASDEGTLFRANSLAAKLFSSYVRMIAMPFTWFMLVTSVNSINDNAVDSFGDEDGNTSSSKRARYMVEADDDDLQNGHTPMDVFRVSSMEIDPHKMGDAADATINSLELWLVAQKLYKCIVDSEKMMPIQIKQLMRHIDAEVGAKFGPSAQQAQFRAIGGFLFLRMVCPALMAPQVFGLLDGPPHPVAQRQLILVSKVLQNLANDTLPGAKEAYMEQLNSFIVTNKPSLERFYEAIISGADKGKPTESEVPQKARLSGLAVLHTFVSANLAAIEKQLESDRAGDELLEELKSVLAELNEDSV</sequence>
<dbReference type="SUPFAM" id="SSF48350">
    <property type="entry name" value="GTPase activation domain, GAP"/>
    <property type="match status" value="2"/>
</dbReference>
<keyword evidence="5" id="KW-1185">Reference proteome</keyword>
<dbReference type="SUPFAM" id="SSF49899">
    <property type="entry name" value="Concanavalin A-like lectins/glucanases"/>
    <property type="match status" value="1"/>
</dbReference>
<dbReference type="GeneID" id="14913748"/>
<dbReference type="InterPro" id="IPR013320">
    <property type="entry name" value="ConA-like_dom_sf"/>
</dbReference>
<dbReference type="PROSITE" id="PS50018">
    <property type="entry name" value="RAS_GTPASE_ACTIV_2"/>
    <property type="match status" value="1"/>
</dbReference>
<dbReference type="EMBL" id="KB008097">
    <property type="protein sequence ID" value="ELR13207.1"/>
    <property type="molecule type" value="Genomic_DNA"/>
</dbReference>
<dbReference type="InterPro" id="IPR008936">
    <property type="entry name" value="Rho_GTPase_activation_prot"/>
</dbReference>
<dbReference type="PANTHER" id="PTHR10194">
    <property type="entry name" value="RAS GTPASE-ACTIVATING PROTEINS"/>
    <property type="match status" value="1"/>
</dbReference>
<dbReference type="InterPro" id="IPR023152">
    <property type="entry name" value="RasGAP_CS"/>
</dbReference>
<evidence type="ECO:0000256" key="1">
    <source>
        <dbReference type="ARBA" id="ARBA00022468"/>
    </source>
</evidence>
<evidence type="ECO:0000256" key="2">
    <source>
        <dbReference type="SAM" id="Phobius"/>
    </source>
</evidence>
<protein>
    <submittedName>
        <fullName evidence="4">GTPase activation domain containing protein</fullName>
    </submittedName>
</protein>
<feature type="transmembrane region" description="Helical" evidence="2">
    <location>
        <begin position="443"/>
        <end position="471"/>
    </location>
</feature>
<keyword evidence="2" id="KW-0812">Transmembrane</keyword>
<dbReference type="OrthoDB" id="26630at2759"/>
<gene>
    <name evidence="4" type="ORF">ACA1_100450</name>
</gene>
<proteinExistence type="predicted"/>
<dbReference type="InterPro" id="IPR039360">
    <property type="entry name" value="Ras_GTPase"/>
</dbReference>
<evidence type="ECO:0000259" key="3">
    <source>
        <dbReference type="PROSITE" id="PS50018"/>
    </source>
</evidence>
<keyword evidence="2" id="KW-1133">Transmembrane helix</keyword>
<dbReference type="InterPro" id="IPR001936">
    <property type="entry name" value="RasGAP_dom"/>
</dbReference>
<reference evidence="4 5" key="1">
    <citation type="journal article" date="2013" name="Genome Biol.">
        <title>Genome of Acanthamoeba castellanii highlights extensive lateral gene transfer and early evolution of tyrosine kinase signaling.</title>
        <authorList>
            <person name="Clarke M."/>
            <person name="Lohan A.J."/>
            <person name="Liu B."/>
            <person name="Lagkouvardos I."/>
            <person name="Roy S."/>
            <person name="Zafar N."/>
            <person name="Bertelli C."/>
            <person name="Schilde C."/>
            <person name="Kianianmomeni A."/>
            <person name="Burglin T.R."/>
            <person name="Frech C."/>
            <person name="Turcotte B."/>
            <person name="Kopec K.O."/>
            <person name="Synnott J.M."/>
            <person name="Choo C."/>
            <person name="Paponov I."/>
            <person name="Finkler A."/>
            <person name="Soon Heng Tan C."/>
            <person name="Hutchins A.P."/>
            <person name="Weinmeier T."/>
            <person name="Rattei T."/>
            <person name="Chu J.S."/>
            <person name="Gimenez G."/>
            <person name="Irimia M."/>
            <person name="Rigden D.J."/>
            <person name="Fitzpatrick D.A."/>
            <person name="Lorenzo-Morales J."/>
            <person name="Bateman A."/>
            <person name="Chiu C.H."/>
            <person name="Tang P."/>
            <person name="Hegemann P."/>
            <person name="Fromm H."/>
            <person name="Raoult D."/>
            <person name="Greub G."/>
            <person name="Miranda-Saavedra D."/>
            <person name="Chen N."/>
            <person name="Nash P."/>
            <person name="Ginger M.L."/>
            <person name="Horn M."/>
            <person name="Schaap P."/>
            <person name="Caler L."/>
            <person name="Loftus B."/>
        </authorList>
    </citation>
    <scope>NUCLEOTIDE SEQUENCE [LARGE SCALE GENOMIC DNA]</scope>
    <source>
        <strain evidence="4 5">Neff</strain>
    </source>
</reference>
<dbReference type="KEGG" id="acan:ACA1_100450"/>
<dbReference type="Gene3D" id="2.60.120.200">
    <property type="match status" value="1"/>
</dbReference>
<dbReference type="Proteomes" id="UP000011083">
    <property type="component" value="Unassembled WGS sequence"/>
</dbReference>
<dbReference type="RefSeq" id="XP_004335220.1">
    <property type="nucleotide sequence ID" value="XM_004335172.1"/>
</dbReference>
<organism evidence="4 5">
    <name type="scientific">Acanthamoeba castellanii (strain ATCC 30010 / Neff)</name>
    <dbReference type="NCBI Taxonomy" id="1257118"/>
    <lineage>
        <taxon>Eukaryota</taxon>
        <taxon>Amoebozoa</taxon>
        <taxon>Discosea</taxon>
        <taxon>Longamoebia</taxon>
        <taxon>Centramoebida</taxon>
        <taxon>Acanthamoebidae</taxon>
        <taxon>Acanthamoeba</taxon>
    </lineage>
</organism>
<evidence type="ECO:0000313" key="5">
    <source>
        <dbReference type="Proteomes" id="UP000011083"/>
    </source>
</evidence>
<dbReference type="SMART" id="SM00323">
    <property type="entry name" value="RasGAP"/>
    <property type="match status" value="1"/>
</dbReference>
<dbReference type="GO" id="GO:0005096">
    <property type="term" value="F:GTPase activator activity"/>
    <property type="evidence" value="ECO:0007669"/>
    <property type="project" value="UniProtKB-KW"/>
</dbReference>
<keyword evidence="2" id="KW-0472">Membrane</keyword>
<keyword evidence="1" id="KW-0343">GTPase activation</keyword>
<dbReference type="PROSITE" id="PS00509">
    <property type="entry name" value="RAS_GTPASE_ACTIV_1"/>
    <property type="match status" value="1"/>
</dbReference>
<feature type="domain" description="Ras-GAP" evidence="3">
    <location>
        <begin position="533"/>
        <end position="768"/>
    </location>
</feature>
<dbReference type="PANTHER" id="PTHR10194:SF60">
    <property type="entry name" value="RAS GTPASE-ACTIVATING PROTEIN RASKOL"/>
    <property type="match status" value="1"/>
</dbReference>
<name>L8GJL7_ACACF</name>
<accession>L8GJL7</accession>
<dbReference type="Gene3D" id="1.10.506.10">
    <property type="entry name" value="GTPase Activation - p120gap, domain 1"/>
    <property type="match status" value="4"/>
</dbReference>
<dbReference type="VEuPathDB" id="AmoebaDB:ACA1_100450"/>
<evidence type="ECO:0000313" key="4">
    <source>
        <dbReference type="EMBL" id="ELR13207.1"/>
    </source>
</evidence>
<dbReference type="Pfam" id="PF00616">
    <property type="entry name" value="RasGAP"/>
    <property type="match status" value="1"/>
</dbReference>
<dbReference type="AlphaFoldDB" id="L8GJL7"/>